<dbReference type="RefSeq" id="XP_019037990.1">
    <property type="nucleotide sequence ID" value="XM_019181892.1"/>
</dbReference>
<keyword evidence="2" id="KW-1185">Reference proteome</keyword>
<dbReference type="Pfam" id="PF08730">
    <property type="entry name" value="Rad33"/>
    <property type="match status" value="2"/>
</dbReference>
<dbReference type="Proteomes" id="UP000094112">
    <property type="component" value="Unassembled WGS sequence"/>
</dbReference>
<accession>A0A1E3P050</accession>
<proteinExistence type="predicted"/>
<gene>
    <name evidence="1" type="ORF">WICANDRAFT_31875</name>
</gene>
<feature type="non-terminal residue" evidence="1">
    <location>
        <position position="1"/>
    </location>
</feature>
<sequence length="176" mass="20190">KKSYVNKRTISQFVKPEKIPPDIEDEILEAFTNYSLEDDMRVANLKSYYSDLKIPKLFIVGNKRIDARHMIIEGTDIIDFDKLLVKSFQLIIFRNNKHIIQQNWDLLQNSLKEFGKTEKSNGLNYKNLKNISEDVKTGISDPILLDMVAVATDGEGVDVNFIDFAYIMGKLGELSI</sequence>
<reference evidence="1 2" key="1">
    <citation type="journal article" date="2016" name="Proc. Natl. Acad. Sci. U.S.A.">
        <title>Comparative genomics of biotechnologically important yeasts.</title>
        <authorList>
            <person name="Riley R."/>
            <person name="Haridas S."/>
            <person name="Wolfe K.H."/>
            <person name="Lopes M.R."/>
            <person name="Hittinger C.T."/>
            <person name="Goeker M."/>
            <person name="Salamov A.A."/>
            <person name="Wisecaver J.H."/>
            <person name="Long T.M."/>
            <person name="Calvey C.H."/>
            <person name="Aerts A.L."/>
            <person name="Barry K.W."/>
            <person name="Choi C."/>
            <person name="Clum A."/>
            <person name="Coughlan A.Y."/>
            <person name="Deshpande S."/>
            <person name="Douglass A.P."/>
            <person name="Hanson S.J."/>
            <person name="Klenk H.-P."/>
            <person name="LaButti K.M."/>
            <person name="Lapidus A."/>
            <person name="Lindquist E.A."/>
            <person name="Lipzen A.M."/>
            <person name="Meier-Kolthoff J.P."/>
            <person name="Ohm R.A."/>
            <person name="Otillar R.P."/>
            <person name="Pangilinan J.L."/>
            <person name="Peng Y."/>
            <person name="Rokas A."/>
            <person name="Rosa C.A."/>
            <person name="Scheuner C."/>
            <person name="Sibirny A.A."/>
            <person name="Slot J.C."/>
            <person name="Stielow J.B."/>
            <person name="Sun H."/>
            <person name="Kurtzman C.P."/>
            <person name="Blackwell M."/>
            <person name="Grigoriev I.V."/>
            <person name="Jeffries T.W."/>
        </authorList>
    </citation>
    <scope>NUCLEOTIDE SEQUENCE [LARGE SCALE GENOMIC DNA]</scope>
    <source>
        <strain evidence="2">ATCC 58044 / CBS 1984 / NCYC 433 / NRRL Y-366-8</strain>
    </source>
</reference>
<dbReference type="EMBL" id="KV454211">
    <property type="protein sequence ID" value="ODQ58783.1"/>
    <property type="molecule type" value="Genomic_DNA"/>
</dbReference>
<organism evidence="1 2">
    <name type="scientific">Wickerhamomyces anomalus (strain ATCC 58044 / CBS 1984 / NCYC 433 / NRRL Y-366-8)</name>
    <name type="common">Yeast</name>
    <name type="synonym">Hansenula anomala</name>
    <dbReference type="NCBI Taxonomy" id="683960"/>
    <lineage>
        <taxon>Eukaryota</taxon>
        <taxon>Fungi</taxon>
        <taxon>Dikarya</taxon>
        <taxon>Ascomycota</taxon>
        <taxon>Saccharomycotina</taxon>
        <taxon>Saccharomycetes</taxon>
        <taxon>Phaffomycetales</taxon>
        <taxon>Wickerhamomycetaceae</taxon>
        <taxon>Wickerhamomyces</taxon>
    </lineage>
</organism>
<dbReference type="InterPro" id="IPR014841">
    <property type="entry name" value="Rad33"/>
</dbReference>
<name>A0A1E3P050_WICAA</name>
<dbReference type="AlphaFoldDB" id="A0A1E3P050"/>
<evidence type="ECO:0000313" key="1">
    <source>
        <dbReference type="EMBL" id="ODQ58783.1"/>
    </source>
</evidence>
<evidence type="ECO:0000313" key="2">
    <source>
        <dbReference type="Proteomes" id="UP000094112"/>
    </source>
</evidence>
<protein>
    <submittedName>
        <fullName evidence="1">Uncharacterized protein</fullName>
    </submittedName>
</protein>
<dbReference type="GO" id="GO:0006289">
    <property type="term" value="P:nucleotide-excision repair"/>
    <property type="evidence" value="ECO:0007669"/>
    <property type="project" value="EnsemblFungi"/>
</dbReference>
<dbReference type="STRING" id="683960.A0A1E3P050"/>
<dbReference type="GeneID" id="30199138"/>
<dbReference type="OrthoDB" id="4085867at2759"/>